<accession>A0A9J5XQN3</accession>
<proteinExistence type="predicted"/>
<keyword evidence="1" id="KW-0812">Transmembrane</keyword>
<dbReference type="AlphaFoldDB" id="A0A9J5XQN3"/>
<reference evidence="2 3" key="1">
    <citation type="submission" date="2020-09" db="EMBL/GenBank/DDBJ databases">
        <title>De no assembly of potato wild relative species, Solanum commersonii.</title>
        <authorList>
            <person name="Cho K."/>
        </authorList>
    </citation>
    <scope>NUCLEOTIDE SEQUENCE [LARGE SCALE GENOMIC DNA]</scope>
    <source>
        <strain evidence="2">LZ3.2</strain>
        <tissue evidence="2">Leaf</tissue>
    </source>
</reference>
<keyword evidence="1" id="KW-0472">Membrane</keyword>
<keyword evidence="3" id="KW-1185">Reference proteome</keyword>
<keyword evidence="1" id="KW-1133">Transmembrane helix</keyword>
<comment type="caution">
    <text evidence="2">The sequence shown here is derived from an EMBL/GenBank/DDBJ whole genome shotgun (WGS) entry which is preliminary data.</text>
</comment>
<evidence type="ECO:0000313" key="2">
    <source>
        <dbReference type="EMBL" id="KAG5589823.1"/>
    </source>
</evidence>
<organism evidence="2 3">
    <name type="scientific">Solanum commersonii</name>
    <name type="common">Commerson's wild potato</name>
    <name type="synonym">Commerson's nightshade</name>
    <dbReference type="NCBI Taxonomy" id="4109"/>
    <lineage>
        <taxon>Eukaryota</taxon>
        <taxon>Viridiplantae</taxon>
        <taxon>Streptophyta</taxon>
        <taxon>Embryophyta</taxon>
        <taxon>Tracheophyta</taxon>
        <taxon>Spermatophyta</taxon>
        <taxon>Magnoliopsida</taxon>
        <taxon>eudicotyledons</taxon>
        <taxon>Gunneridae</taxon>
        <taxon>Pentapetalae</taxon>
        <taxon>asterids</taxon>
        <taxon>lamiids</taxon>
        <taxon>Solanales</taxon>
        <taxon>Solanaceae</taxon>
        <taxon>Solanoideae</taxon>
        <taxon>Solaneae</taxon>
        <taxon>Solanum</taxon>
    </lineage>
</organism>
<gene>
    <name evidence="2" type="ORF">H5410_040337</name>
</gene>
<evidence type="ECO:0000256" key="1">
    <source>
        <dbReference type="SAM" id="Phobius"/>
    </source>
</evidence>
<evidence type="ECO:0000313" key="3">
    <source>
        <dbReference type="Proteomes" id="UP000824120"/>
    </source>
</evidence>
<feature type="non-terminal residue" evidence="2">
    <location>
        <position position="1"/>
    </location>
</feature>
<dbReference type="EMBL" id="JACXVP010000008">
    <property type="protein sequence ID" value="KAG5589823.1"/>
    <property type="molecule type" value="Genomic_DNA"/>
</dbReference>
<dbReference type="Proteomes" id="UP000824120">
    <property type="component" value="Chromosome 8"/>
</dbReference>
<name>A0A9J5XQN3_SOLCO</name>
<feature type="transmembrane region" description="Helical" evidence="1">
    <location>
        <begin position="107"/>
        <end position="126"/>
    </location>
</feature>
<protein>
    <submittedName>
        <fullName evidence="2">Uncharacterized protein</fullName>
    </submittedName>
</protein>
<sequence length="189" mass="21888">VYDGPANILNIIQKSESCDFDDESYMVQYFSDDEFDEDEPYVVDLLLQLRCGFDNKPNMAQLGKNPLNHFGNIFFCCFYKRLYTFLRQTNENSRFRWHSGGLFPSNLAWFLVTCLMLPAVTSSIFFTTMQNLDPSVFADTNADPDTDLYLDANADFELFYLKVISMLIQGKHSLSRIFSYSKLEIETSN</sequence>